<proteinExistence type="predicted"/>
<feature type="compositionally biased region" description="Basic and acidic residues" evidence="1">
    <location>
        <begin position="418"/>
        <end position="431"/>
    </location>
</feature>
<evidence type="ECO:0000256" key="1">
    <source>
        <dbReference type="SAM" id="MobiDB-lite"/>
    </source>
</evidence>
<name>A0A1F7FIK1_UNCRA</name>
<dbReference type="EMBL" id="MFYX01000033">
    <property type="protein sequence ID" value="OGK06292.1"/>
    <property type="molecule type" value="Genomic_DNA"/>
</dbReference>
<reference evidence="3 4" key="1">
    <citation type="journal article" date="2016" name="Nat. Commun.">
        <title>Thousands of microbial genomes shed light on interconnected biogeochemical processes in an aquifer system.</title>
        <authorList>
            <person name="Anantharaman K."/>
            <person name="Brown C.T."/>
            <person name="Hug L.A."/>
            <person name="Sharon I."/>
            <person name="Castelle C.J."/>
            <person name="Probst A.J."/>
            <person name="Thomas B.C."/>
            <person name="Singh A."/>
            <person name="Wilkins M.J."/>
            <person name="Karaoz U."/>
            <person name="Brodie E.L."/>
            <person name="Williams K.H."/>
            <person name="Hubbard S.S."/>
            <person name="Banfield J.F."/>
        </authorList>
    </citation>
    <scope>NUCLEOTIDE SEQUENCE [LARGE SCALE GENOMIC DNA]</scope>
</reference>
<dbReference type="Gene3D" id="2.130.10.10">
    <property type="entry name" value="YVTN repeat-like/Quinoprotein amine dehydrogenase"/>
    <property type="match status" value="1"/>
</dbReference>
<organism evidence="3 4">
    <name type="scientific">Candidatus Raymondbacteria bacterium RIFOXYD12_FULL_49_13</name>
    <dbReference type="NCBI Taxonomy" id="1817890"/>
    <lineage>
        <taxon>Bacteria</taxon>
        <taxon>Raymondiibacteriota</taxon>
    </lineage>
</organism>
<evidence type="ECO:0000313" key="4">
    <source>
        <dbReference type="Proteomes" id="UP000179243"/>
    </source>
</evidence>
<dbReference type="Proteomes" id="UP000179243">
    <property type="component" value="Unassembled WGS sequence"/>
</dbReference>
<dbReference type="InterPro" id="IPR015943">
    <property type="entry name" value="WD40/YVTN_repeat-like_dom_sf"/>
</dbReference>
<gene>
    <name evidence="3" type="ORF">A2519_08440</name>
</gene>
<protein>
    <recommendedName>
        <fullName evidence="5">SMP-30/Gluconolactonase/LRE-like region domain-containing protein</fullName>
    </recommendedName>
</protein>
<feature type="chain" id="PRO_5009528750" description="SMP-30/Gluconolactonase/LRE-like region domain-containing protein" evidence="2">
    <location>
        <begin position="23"/>
        <end position="431"/>
    </location>
</feature>
<comment type="caution">
    <text evidence="3">The sequence shown here is derived from an EMBL/GenBank/DDBJ whole genome shotgun (WGS) entry which is preliminary data.</text>
</comment>
<feature type="region of interest" description="Disordered" evidence="1">
    <location>
        <begin position="410"/>
        <end position="431"/>
    </location>
</feature>
<evidence type="ECO:0000313" key="3">
    <source>
        <dbReference type="EMBL" id="OGK06292.1"/>
    </source>
</evidence>
<feature type="signal peptide" evidence="2">
    <location>
        <begin position="1"/>
        <end position="22"/>
    </location>
</feature>
<dbReference type="SUPFAM" id="SSF75011">
    <property type="entry name" value="3-carboxy-cis,cis-mucoante lactonizing enzyme"/>
    <property type="match status" value="1"/>
</dbReference>
<dbReference type="AlphaFoldDB" id="A0A1F7FIK1"/>
<evidence type="ECO:0008006" key="5">
    <source>
        <dbReference type="Google" id="ProtNLM"/>
    </source>
</evidence>
<accession>A0A1F7FIK1</accession>
<keyword evidence="2" id="KW-0732">Signal</keyword>
<evidence type="ECO:0000256" key="2">
    <source>
        <dbReference type="SAM" id="SignalP"/>
    </source>
</evidence>
<sequence length="431" mass="48887">MKFFLALLLCMCSLGFSKVVSKQYVVDTVFTSIWKGMGRDAQGNIYIAAGHKIWDYLSEKKDCAFFKFNFEQDRFEKITTVRTVSEKEGNWVPRSDYPSKPFDAAGKVHTSLRELNGKVYFATATTMDAKTYPLELEFYPQFFRGSHLYCYDPVTNVLQDLNAKNKGVFAPGSGIQDIAIDYHHNAIYGVGYPTGKVFRFDLSTGECKEMWQCPDGIPNQDGGRVTRNIIIDNQGILWFANGSKLIAYIAHLEELPNPSVTSVMFPYTENNYSGHLLSLAYSASRDSIYFCRSAMNKIFRFRVKARKIDFIADANTSSLLLRWDLNKLYWIVPEKKKQKLFEYNITSGKTVEIKVEGDGIPKPGHHWSGNGDAIDKFGNLWFSNQGVVGGTALKIDLGVPCPTCGKEPFDFGPKPQKYTHEWPKREEIPTE</sequence>